<evidence type="ECO:0000256" key="1">
    <source>
        <dbReference type="ARBA" id="ARBA00022723"/>
    </source>
</evidence>
<dbReference type="GO" id="GO:0004419">
    <property type="term" value="F:hydroxymethylglutaryl-CoA lyase activity"/>
    <property type="evidence" value="ECO:0007669"/>
    <property type="project" value="TreeGrafter"/>
</dbReference>
<organism evidence="3 4">
    <name type="scientific">Nesidiocoris tenuis</name>
    <dbReference type="NCBI Taxonomy" id="355587"/>
    <lineage>
        <taxon>Eukaryota</taxon>
        <taxon>Metazoa</taxon>
        <taxon>Ecdysozoa</taxon>
        <taxon>Arthropoda</taxon>
        <taxon>Hexapoda</taxon>
        <taxon>Insecta</taxon>
        <taxon>Pterygota</taxon>
        <taxon>Neoptera</taxon>
        <taxon>Paraneoptera</taxon>
        <taxon>Hemiptera</taxon>
        <taxon>Heteroptera</taxon>
        <taxon>Panheteroptera</taxon>
        <taxon>Cimicomorpha</taxon>
        <taxon>Miridae</taxon>
        <taxon>Dicyphina</taxon>
        <taxon>Nesidiocoris</taxon>
    </lineage>
</organism>
<keyword evidence="1" id="KW-0479">Metal-binding</keyword>
<accession>A0A6H5G3A0</accession>
<keyword evidence="4" id="KW-1185">Reference proteome</keyword>
<gene>
    <name evidence="3" type="ORF">NTEN_LOCUS3310</name>
</gene>
<proteinExistence type="predicted"/>
<dbReference type="PANTHER" id="PTHR42738">
    <property type="entry name" value="HYDROXYMETHYLGLUTARYL-COA LYASE"/>
    <property type="match status" value="1"/>
</dbReference>
<protein>
    <recommendedName>
        <fullName evidence="5">Hydroxymethylglutaryl-CoA lyase</fullName>
    </recommendedName>
</protein>
<name>A0A6H5G3A0_9HEMI</name>
<dbReference type="SUPFAM" id="SSF51569">
    <property type="entry name" value="Aldolase"/>
    <property type="match status" value="1"/>
</dbReference>
<reference evidence="3 4" key="1">
    <citation type="submission" date="2020-02" db="EMBL/GenBank/DDBJ databases">
        <authorList>
            <person name="Ferguson B K."/>
        </authorList>
    </citation>
    <scope>NUCLEOTIDE SEQUENCE [LARGE SCALE GENOMIC DNA]</scope>
</reference>
<dbReference type="OrthoDB" id="1905920at2759"/>
<dbReference type="GO" id="GO:0046951">
    <property type="term" value="P:ketone body biosynthetic process"/>
    <property type="evidence" value="ECO:0007669"/>
    <property type="project" value="TreeGrafter"/>
</dbReference>
<dbReference type="Gene3D" id="3.20.20.70">
    <property type="entry name" value="Aldolase class I"/>
    <property type="match status" value="1"/>
</dbReference>
<evidence type="ECO:0000256" key="2">
    <source>
        <dbReference type="ARBA" id="ARBA00023239"/>
    </source>
</evidence>
<evidence type="ECO:0000313" key="3">
    <source>
        <dbReference type="EMBL" id="CAA9996927.1"/>
    </source>
</evidence>
<dbReference type="EMBL" id="CADCXU010005200">
    <property type="protein sequence ID" value="CAA9996927.1"/>
    <property type="molecule type" value="Genomic_DNA"/>
</dbReference>
<dbReference type="InterPro" id="IPR013785">
    <property type="entry name" value="Aldolase_TIM"/>
</dbReference>
<evidence type="ECO:0008006" key="5">
    <source>
        <dbReference type="Google" id="ProtNLM"/>
    </source>
</evidence>
<dbReference type="PANTHER" id="PTHR42738:SF7">
    <property type="entry name" value="HYDROXYMETHYLGLUTARYL-COA LYASE"/>
    <property type="match status" value="1"/>
</dbReference>
<evidence type="ECO:0000313" key="4">
    <source>
        <dbReference type="Proteomes" id="UP000479000"/>
    </source>
</evidence>
<keyword evidence="2" id="KW-0456">Lyase</keyword>
<dbReference type="GO" id="GO:0046872">
    <property type="term" value="F:metal ion binding"/>
    <property type="evidence" value="ECO:0007669"/>
    <property type="project" value="UniProtKB-KW"/>
</dbReference>
<dbReference type="Proteomes" id="UP000479000">
    <property type="component" value="Unassembled WGS sequence"/>
</dbReference>
<sequence length="110" mass="12290">MFDVLCKKAADLLPSLKVDVSVLKQESGPRNWPNTVKVVEVGPRDGLQNEPTNVPTDVKVDLISRLVDAGIKEIETTRCILYNLTVVNNALLLRNFRINNVEYSLRARTG</sequence>
<dbReference type="AlphaFoldDB" id="A0A6H5G3A0"/>
<dbReference type="GO" id="GO:0006552">
    <property type="term" value="P:L-leucine catabolic process"/>
    <property type="evidence" value="ECO:0007669"/>
    <property type="project" value="TreeGrafter"/>
</dbReference>
<dbReference type="InterPro" id="IPR043594">
    <property type="entry name" value="HMGL"/>
</dbReference>
<feature type="non-terminal residue" evidence="3">
    <location>
        <position position="110"/>
    </location>
</feature>